<comment type="caution">
    <text evidence="1">The sequence shown here is derived from an EMBL/GenBank/DDBJ whole genome shotgun (WGS) entry which is preliminary data.</text>
</comment>
<protein>
    <submittedName>
        <fullName evidence="1">Uncharacterized protein</fullName>
    </submittedName>
</protein>
<organism evidence="1 2">
    <name type="scientific">Rhipicephalus sanguineus</name>
    <name type="common">Brown dog tick</name>
    <name type="synonym">Ixodes sanguineus</name>
    <dbReference type="NCBI Taxonomy" id="34632"/>
    <lineage>
        <taxon>Eukaryota</taxon>
        <taxon>Metazoa</taxon>
        <taxon>Ecdysozoa</taxon>
        <taxon>Arthropoda</taxon>
        <taxon>Chelicerata</taxon>
        <taxon>Arachnida</taxon>
        <taxon>Acari</taxon>
        <taxon>Parasitiformes</taxon>
        <taxon>Ixodida</taxon>
        <taxon>Ixodoidea</taxon>
        <taxon>Ixodidae</taxon>
        <taxon>Rhipicephalinae</taxon>
        <taxon>Rhipicephalus</taxon>
        <taxon>Rhipicephalus</taxon>
    </lineage>
</organism>
<dbReference type="EMBL" id="JABSTV010001251">
    <property type="protein sequence ID" value="KAH7951506.1"/>
    <property type="molecule type" value="Genomic_DNA"/>
</dbReference>
<keyword evidence="2" id="KW-1185">Reference proteome</keyword>
<sequence length="92" mass="10293">MGQNSALYEELVPAASCPIHRPPTIPKHVDVHLELKKLSKRRTLACEFHQSALVKLHDRLRGHLLVFKNRSVRDSARSALATSVTPTSRTAM</sequence>
<dbReference type="AlphaFoldDB" id="A0A9D4PQN3"/>
<evidence type="ECO:0000313" key="2">
    <source>
        <dbReference type="Proteomes" id="UP000821837"/>
    </source>
</evidence>
<name>A0A9D4PQN3_RHISA</name>
<gene>
    <name evidence="1" type="ORF">HPB52_010224</name>
</gene>
<proteinExistence type="predicted"/>
<evidence type="ECO:0000313" key="1">
    <source>
        <dbReference type="EMBL" id="KAH7951506.1"/>
    </source>
</evidence>
<reference evidence="1" key="2">
    <citation type="submission" date="2021-09" db="EMBL/GenBank/DDBJ databases">
        <authorList>
            <person name="Jia N."/>
            <person name="Wang J."/>
            <person name="Shi W."/>
            <person name="Du L."/>
            <person name="Sun Y."/>
            <person name="Zhan W."/>
            <person name="Jiang J."/>
            <person name="Wang Q."/>
            <person name="Zhang B."/>
            <person name="Ji P."/>
            <person name="Sakyi L.B."/>
            <person name="Cui X."/>
            <person name="Yuan T."/>
            <person name="Jiang B."/>
            <person name="Yang W."/>
            <person name="Lam T.T.-Y."/>
            <person name="Chang Q."/>
            <person name="Ding S."/>
            <person name="Wang X."/>
            <person name="Zhu J."/>
            <person name="Ruan X."/>
            <person name="Zhao L."/>
            <person name="Wei J."/>
            <person name="Que T."/>
            <person name="Du C."/>
            <person name="Cheng J."/>
            <person name="Dai P."/>
            <person name="Han X."/>
            <person name="Huang E."/>
            <person name="Gao Y."/>
            <person name="Liu J."/>
            <person name="Shao H."/>
            <person name="Ye R."/>
            <person name="Li L."/>
            <person name="Wei W."/>
            <person name="Wang X."/>
            <person name="Wang C."/>
            <person name="Huo Q."/>
            <person name="Li W."/>
            <person name="Guo W."/>
            <person name="Chen H."/>
            <person name="Chen S."/>
            <person name="Zhou L."/>
            <person name="Zhou L."/>
            <person name="Ni X."/>
            <person name="Tian J."/>
            <person name="Zhou Y."/>
            <person name="Sheng Y."/>
            <person name="Liu T."/>
            <person name="Pan Y."/>
            <person name="Xia L."/>
            <person name="Li J."/>
            <person name="Zhao F."/>
            <person name="Cao W."/>
        </authorList>
    </citation>
    <scope>NUCLEOTIDE SEQUENCE</scope>
    <source>
        <strain evidence="1">Rsan-2018</strain>
        <tissue evidence="1">Larvae</tissue>
    </source>
</reference>
<reference evidence="1" key="1">
    <citation type="journal article" date="2020" name="Cell">
        <title>Large-Scale Comparative Analyses of Tick Genomes Elucidate Their Genetic Diversity and Vector Capacities.</title>
        <authorList>
            <consortium name="Tick Genome and Microbiome Consortium (TIGMIC)"/>
            <person name="Jia N."/>
            <person name="Wang J."/>
            <person name="Shi W."/>
            <person name="Du L."/>
            <person name="Sun Y."/>
            <person name="Zhan W."/>
            <person name="Jiang J.F."/>
            <person name="Wang Q."/>
            <person name="Zhang B."/>
            <person name="Ji P."/>
            <person name="Bell-Sakyi L."/>
            <person name="Cui X.M."/>
            <person name="Yuan T.T."/>
            <person name="Jiang B.G."/>
            <person name="Yang W.F."/>
            <person name="Lam T.T."/>
            <person name="Chang Q.C."/>
            <person name="Ding S.J."/>
            <person name="Wang X.J."/>
            <person name="Zhu J.G."/>
            <person name="Ruan X.D."/>
            <person name="Zhao L."/>
            <person name="Wei J.T."/>
            <person name="Ye R.Z."/>
            <person name="Que T.C."/>
            <person name="Du C.H."/>
            <person name="Zhou Y.H."/>
            <person name="Cheng J.X."/>
            <person name="Dai P.F."/>
            <person name="Guo W.B."/>
            <person name="Han X.H."/>
            <person name="Huang E.J."/>
            <person name="Li L.F."/>
            <person name="Wei W."/>
            <person name="Gao Y.C."/>
            <person name="Liu J.Z."/>
            <person name="Shao H.Z."/>
            <person name="Wang X."/>
            <person name="Wang C.C."/>
            <person name="Yang T.C."/>
            <person name="Huo Q.B."/>
            <person name="Li W."/>
            <person name="Chen H.Y."/>
            <person name="Chen S.E."/>
            <person name="Zhou L.G."/>
            <person name="Ni X.B."/>
            <person name="Tian J.H."/>
            <person name="Sheng Y."/>
            <person name="Liu T."/>
            <person name="Pan Y.S."/>
            <person name="Xia L.Y."/>
            <person name="Li J."/>
            <person name="Zhao F."/>
            <person name="Cao W.C."/>
        </authorList>
    </citation>
    <scope>NUCLEOTIDE SEQUENCE</scope>
    <source>
        <strain evidence="1">Rsan-2018</strain>
    </source>
</reference>
<dbReference type="Proteomes" id="UP000821837">
    <property type="component" value="Chromosome 5"/>
</dbReference>
<accession>A0A9D4PQN3</accession>